<dbReference type="KEGG" id="ssai:N0B31_08825"/>
<dbReference type="InterPro" id="IPR016155">
    <property type="entry name" value="Mopterin_synth/thiamin_S_b"/>
</dbReference>
<evidence type="ECO:0000313" key="2">
    <source>
        <dbReference type="Proteomes" id="UP001057580"/>
    </source>
</evidence>
<evidence type="ECO:0000313" key="1">
    <source>
        <dbReference type="EMBL" id="UWM56385.1"/>
    </source>
</evidence>
<proteinExistence type="predicted"/>
<keyword evidence="2" id="KW-1185">Reference proteome</keyword>
<name>A0A9E7U6E1_9EURY</name>
<dbReference type="SUPFAM" id="SSF54285">
    <property type="entry name" value="MoaD/ThiS"/>
    <property type="match status" value="1"/>
</dbReference>
<dbReference type="AlphaFoldDB" id="A0A9E7U6E1"/>
<protein>
    <submittedName>
        <fullName evidence="1">MoaD/ThiS family protein</fullName>
    </submittedName>
</protein>
<accession>A0A9E7U6E1</accession>
<gene>
    <name evidence="1" type="ORF">N0B31_08825</name>
</gene>
<reference evidence="1" key="1">
    <citation type="submission" date="2022-09" db="EMBL/GenBank/DDBJ databases">
        <title>Diverse halophilic archaea isolated from saline environments.</title>
        <authorList>
            <person name="Cui H.-L."/>
        </authorList>
    </citation>
    <scope>NUCLEOTIDE SEQUENCE</scope>
    <source>
        <strain evidence="1">ZS-35-S2</strain>
    </source>
</reference>
<dbReference type="GeneID" id="74942521"/>
<dbReference type="InterPro" id="IPR012675">
    <property type="entry name" value="Beta-grasp_dom_sf"/>
</dbReference>
<dbReference type="RefSeq" id="WP_260643499.1">
    <property type="nucleotide sequence ID" value="NZ_CP104003.1"/>
</dbReference>
<dbReference type="Proteomes" id="UP001057580">
    <property type="component" value="Chromosome"/>
</dbReference>
<organism evidence="1 2">
    <name type="scientific">Salinirubellus salinus</name>
    <dbReference type="NCBI Taxonomy" id="1364945"/>
    <lineage>
        <taxon>Archaea</taxon>
        <taxon>Methanobacteriati</taxon>
        <taxon>Methanobacteriota</taxon>
        <taxon>Stenosarchaea group</taxon>
        <taxon>Halobacteria</taxon>
        <taxon>Halobacteriales</taxon>
        <taxon>Natronomonadaceae</taxon>
        <taxon>Salinirubellus</taxon>
    </lineage>
</organism>
<dbReference type="Pfam" id="PF02597">
    <property type="entry name" value="ThiS"/>
    <property type="match status" value="1"/>
</dbReference>
<sequence>MRTEFVLRGTLADAVDAGAEAVSLERDVAGETVGAAVETLTDAYPALEPLVLDSKGRLRAHLALRRDGEDVRDGAWLATPLAAGERLELEPGTKGGC</sequence>
<dbReference type="InterPro" id="IPR003749">
    <property type="entry name" value="ThiS/MoaD-like"/>
</dbReference>
<dbReference type="EMBL" id="CP104003">
    <property type="protein sequence ID" value="UWM56385.1"/>
    <property type="molecule type" value="Genomic_DNA"/>
</dbReference>
<dbReference type="Gene3D" id="3.10.20.30">
    <property type="match status" value="1"/>
</dbReference>